<feature type="domain" description="4Fe-4S ferredoxin-type" evidence="1">
    <location>
        <begin position="53"/>
        <end position="84"/>
    </location>
</feature>
<dbReference type="PROSITE" id="PS51379">
    <property type="entry name" value="4FE4S_FER_2"/>
    <property type="match status" value="1"/>
</dbReference>
<dbReference type="EMBL" id="LXQA010125823">
    <property type="protein sequence ID" value="MCI21608.1"/>
    <property type="molecule type" value="Genomic_DNA"/>
</dbReference>
<proteinExistence type="predicted"/>
<accession>A0A392QBU7</accession>
<comment type="caution">
    <text evidence="2">The sequence shown here is derived from an EMBL/GenBank/DDBJ whole genome shotgun (WGS) entry which is preliminary data.</text>
</comment>
<protein>
    <submittedName>
        <fullName evidence="2">Acyl carrier protein mitochondrial-like</fullName>
    </submittedName>
</protein>
<evidence type="ECO:0000259" key="1">
    <source>
        <dbReference type="PROSITE" id="PS51379"/>
    </source>
</evidence>
<feature type="non-terminal residue" evidence="2">
    <location>
        <position position="87"/>
    </location>
</feature>
<name>A0A392QBU7_9FABA</name>
<evidence type="ECO:0000313" key="3">
    <source>
        <dbReference type="Proteomes" id="UP000265520"/>
    </source>
</evidence>
<dbReference type="InterPro" id="IPR017896">
    <property type="entry name" value="4Fe4S_Fe-S-bd"/>
</dbReference>
<reference evidence="2 3" key="1">
    <citation type="journal article" date="2018" name="Front. Plant Sci.">
        <title>Red Clover (Trifolium pratense) and Zigzag Clover (T. medium) - A Picture of Genomic Similarities and Differences.</title>
        <authorList>
            <person name="Dluhosova J."/>
            <person name="Istvanek J."/>
            <person name="Nedelnik J."/>
            <person name="Repkova J."/>
        </authorList>
    </citation>
    <scope>NUCLEOTIDE SEQUENCE [LARGE SCALE GENOMIC DNA]</scope>
    <source>
        <strain evidence="3">cv. 10/8</strain>
        <tissue evidence="2">Leaf</tissue>
    </source>
</reference>
<organism evidence="2 3">
    <name type="scientific">Trifolium medium</name>
    <dbReference type="NCBI Taxonomy" id="97028"/>
    <lineage>
        <taxon>Eukaryota</taxon>
        <taxon>Viridiplantae</taxon>
        <taxon>Streptophyta</taxon>
        <taxon>Embryophyta</taxon>
        <taxon>Tracheophyta</taxon>
        <taxon>Spermatophyta</taxon>
        <taxon>Magnoliopsida</taxon>
        <taxon>eudicotyledons</taxon>
        <taxon>Gunneridae</taxon>
        <taxon>Pentapetalae</taxon>
        <taxon>rosids</taxon>
        <taxon>fabids</taxon>
        <taxon>Fabales</taxon>
        <taxon>Fabaceae</taxon>
        <taxon>Papilionoideae</taxon>
        <taxon>50 kb inversion clade</taxon>
        <taxon>NPAAA clade</taxon>
        <taxon>Hologalegina</taxon>
        <taxon>IRL clade</taxon>
        <taxon>Trifolieae</taxon>
        <taxon>Trifolium</taxon>
    </lineage>
</organism>
<evidence type="ECO:0000313" key="2">
    <source>
        <dbReference type="EMBL" id="MCI21608.1"/>
    </source>
</evidence>
<dbReference type="AlphaFoldDB" id="A0A392QBU7"/>
<sequence length="87" mass="9982">MALRAAILRHVRVPLQASPKLQPWNGSIRSMSSHDDHLTKEEVVDRVLSVVKDFPKVDPSKECERCEMCIPNCYSVDLAKVVFRKFE</sequence>
<keyword evidence="3" id="KW-1185">Reference proteome</keyword>
<dbReference type="Proteomes" id="UP000265520">
    <property type="component" value="Unassembled WGS sequence"/>
</dbReference>